<proteinExistence type="predicted"/>
<protein>
    <recommendedName>
        <fullName evidence="1">Flagellin N-terminal domain-containing protein</fullName>
    </recommendedName>
</protein>
<sequence>MVINTNVEAARTANNLNVSQSNLAKSLSRLSSGQKIINPSDDAA</sequence>
<dbReference type="InterPro" id="IPR001029">
    <property type="entry name" value="Flagellin_N"/>
</dbReference>
<gene>
    <name evidence="2" type="ORF">METZ01_LOCUS203276</name>
</gene>
<reference evidence="2" key="1">
    <citation type="submission" date="2018-05" db="EMBL/GenBank/DDBJ databases">
        <authorList>
            <person name="Lanie J.A."/>
            <person name="Ng W.-L."/>
            <person name="Kazmierczak K.M."/>
            <person name="Andrzejewski T.M."/>
            <person name="Davidsen T.M."/>
            <person name="Wayne K.J."/>
            <person name="Tettelin H."/>
            <person name="Glass J.I."/>
            <person name="Rusch D."/>
            <person name="Podicherti R."/>
            <person name="Tsui H.-C.T."/>
            <person name="Winkler M.E."/>
        </authorList>
    </citation>
    <scope>NUCLEOTIDE SEQUENCE</scope>
</reference>
<dbReference type="AlphaFoldDB" id="A0A382EJC7"/>
<dbReference type="EMBL" id="UINC01044665">
    <property type="protein sequence ID" value="SVB50422.1"/>
    <property type="molecule type" value="Genomic_DNA"/>
</dbReference>
<feature type="non-terminal residue" evidence="2">
    <location>
        <position position="44"/>
    </location>
</feature>
<evidence type="ECO:0000313" key="2">
    <source>
        <dbReference type="EMBL" id="SVB50422.1"/>
    </source>
</evidence>
<name>A0A382EJC7_9ZZZZ</name>
<feature type="domain" description="Flagellin N-terminal" evidence="1">
    <location>
        <begin position="3"/>
        <end position="44"/>
    </location>
</feature>
<dbReference type="Gene3D" id="6.10.280.190">
    <property type="match status" value="1"/>
</dbReference>
<accession>A0A382EJC7</accession>
<dbReference type="Pfam" id="PF00669">
    <property type="entry name" value="Flagellin_N"/>
    <property type="match status" value="1"/>
</dbReference>
<organism evidence="2">
    <name type="scientific">marine metagenome</name>
    <dbReference type="NCBI Taxonomy" id="408172"/>
    <lineage>
        <taxon>unclassified sequences</taxon>
        <taxon>metagenomes</taxon>
        <taxon>ecological metagenomes</taxon>
    </lineage>
</organism>
<dbReference type="SUPFAM" id="SSF64518">
    <property type="entry name" value="Phase 1 flagellin"/>
    <property type="match status" value="1"/>
</dbReference>
<evidence type="ECO:0000259" key="1">
    <source>
        <dbReference type="Pfam" id="PF00669"/>
    </source>
</evidence>
<dbReference type="GO" id="GO:0005198">
    <property type="term" value="F:structural molecule activity"/>
    <property type="evidence" value="ECO:0007669"/>
    <property type="project" value="InterPro"/>
</dbReference>